<name>A0A6J6P2N4_9ZZZZ</name>
<dbReference type="EMBL" id="CAEZXP010000001">
    <property type="protein sequence ID" value="CAB4691008.1"/>
    <property type="molecule type" value="Genomic_DNA"/>
</dbReference>
<evidence type="ECO:0000313" key="1">
    <source>
        <dbReference type="EMBL" id="CAB4691008.1"/>
    </source>
</evidence>
<protein>
    <submittedName>
        <fullName evidence="1">Unannotated protein</fullName>
    </submittedName>
</protein>
<dbReference type="AlphaFoldDB" id="A0A6J6P2N4"/>
<gene>
    <name evidence="1" type="ORF">UFOPK2399_00716</name>
</gene>
<sequence>MSTHPDFQRSDDEIVTHLSHWLMGQIGNDELRKRVEGIGTDDLAPGQRAAVAELMVDLQNALPGERGDLERVVRETIEALAYGD</sequence>
<reference evidence="1" key="1">
    <citation type="submission" date="2020-05" db="EMBL/GenBank/DDBJ databases">
        <authorList>
            <person name="Chiriac C."/>
            <person name="Salcher M."/>
            <person name="Ghai R."/>
            <person name="Kavagutti S V."/>
        </authorList>
    </citation>
    <scope>NUCLEOTIDE SEQUENCE</scope>
</reference>
<proteinExistence type="predicted"/>
<accession>A0A6J6P2N4</accession>
<organism evidence="1">
    <name type="scientific">freshwater metagenome</name>
    <dbReference type="NCBI Taxonomy" id="449393"/>
    <lineage>
        <taxon>unclassified sequences</taxon>
        <taxon>metagenomes</taxon>
        <taxon>ecological metagenomes</taxon>
    </lineage>
</organism>